<dbReference type="AlphaFoldDB" id="A0AAV4ME21"/>
<gene>
    <name evidence="1" type="ORF">CEXT_443131</name>
</gene>
<sequence length="56" mass="6337">RFSPDRPNSQAISLTIQPSKMAVLCCYWLSLCSHSRLLAVVIKHPTMATRIHDMDP</sequence>
<feature type="non-terminal residue" evidence="1">
    <location>
        <position position="1"/>
    </location>
</feature>
<organism evidence="1 2">
    <name type="scientific">Caerostris extrusa</name>
    <name type="common">Bark spider</name>
    <name type="synonym">Caerostris bankana</name>
    <dbReference type="NCBI Taxonomy" id="172846"/>
    <lineage>
        <taxon>Eukaryota</taxon>
        <taxon>Metazoa</taxon>
        <taxon>Ecdysozoa</taxon>
        <taxon>Arthropoda</taxon>
        <taxon>Chelicerata</taxon>
        <taxon>Arachnida</taxon>
        <taxon>Araneae</taxon>
        <taxon>Araneomorphae</taxon>
        <taxon>Entelegynae</taxon>
        <taxon>Araneoidea</taxon>
        <taxon>Araneidae</taxon>
        <taxon>Caerostris</taxon>
    </lineage>
</organism>
<evidence type="ECO:0000313" key="1">
    <source>
        <dbReference type="EMBL" id="GIX70158.1"/>
    </source>
</evidence>
<protein>
    <submittedName>
        <fullName evidence="1">Uncharacterized protein</fullName>
    </submittedName>
</protein>
<keyword evidence="2" id="KW-1185">Reference proteome</keyword>
<dbReference type="Proteomes" id="UP001054945">
    <property type="component" value="Unassembled WGS sequence"/>
</dbReference>
<accession>A0AAV4ME21</accession>
<comment type="caution">
    <text evidence="1">The sequence shown here is derived from an EMBL/GenBank/DDBJ whole genome shotgun (WGS) entry which is preliminary data.</text>
</comment>
<evidence type="ECO:0000313" key="2">
    <source>
        <dbReference type="Proteomes" id="UP001054945"/>
    </source>
</evidence>
<dbReference type="EMBL" id="BPLR01019653">
    <property type="protein sequence ID" value="GIX70158.1"/>
    <property type="molecule type" value="Genomic_DNA"/>
</dbReference>
<reference evidence="1 2" key="1">
    <citation type="submission" date="2021-06" db="EMBL/GenBank/DDBJ databases">
        <title>Caerostris extrusa draft genome.</title>
        <authorList>
            <person name="Kono N."/>
            <person name="Arakawa K."/>
        </authorList>
    </citation>
    <scope>NUCLEOTIDE SEQUENCE [LARGE SCALE GENOMIC DNA]</scope>
</reference>
<proteinExistence type="predicted"/>
<name>A0AAV4ME21_CAEEX</name>